<feature type="region of interest" description="Disordered" evidence="3">
    <location>
        <begin position="1"/>
        <end position="46"/>
    </location>
</feature>
<dbReference type="PANTHER" id="PTHR12842">
    <property type="entry name" value="FI01459P"/>
    <property type="match status" value="1"/>
</dbReference>
<comment type="similarity">
    <text evidence="1">Belongs to the FAM114 family.</text>
</comment>
<feature type="region of interest" description="Disordered" evidence="3">
    <location>
        <begin position="131"/>
        <end position="188"/>
    </location>
</feature>
<organism evidence="4 5">
    <name type="scientific">Microctonus hyperodae</name>
    <name type="common">Parasitoid wasp</name>
    <dbReference type="NCBI Taxonomy" id="165561"/>
    <lineage>
        <taxon>Eukaryota</taxon>
        <taxon>Metazoa</taxon>
        <taxon>Ecdysozoa</taxon>
        <taxon>Arthropoda</taxon>
        <taxon>Hexapoda</taxon>
        <taxon>Insecta</taxon>
        <taxon>Pterygota</taxon>
        <taxon>Neoptera</taxon>
        <taxon>Endopterygota</taxon>
        <taxon>Hymenoptera</taxon>
        <taxon>Apocrita</taxon>
        <taxon>Ichneumonoidea</taxon>
        <taxon>Braconidae</taxon>
        <taxon>Euphorinae</taxon>
        <taxon>Microctonus</taxon>
    </lineage>
</organism>
<feature type="compositionally biased region" description="Acidic residues" evidence="3">
    <location>
        <begin position="1"/>
        <end position="16"/>
    </location>
</feature>
<evidence type="ECO:0000256" key="1">
    <source>
        <dbReference type="ARBA" id="ARBA00006903"/>
    </source>
</evidence>
<protein>
    <recommendedName>
        <fullName evidence="6">Protein FAM114A2</fullName>
    </recommendedName>
</protein>
<feature type="compositionally biased region" description="Polar residues" evidence="3">
    <location>
        <begin position="68"/>
        <end position="97"/>
    </location>
</feature>
<sequence length="721" mass="80642">MATSDSDDFESADEEVEFRMSSSRKSPTKWTPQQFSDINSDTDDDNDCITSIKGNSWSSEISDEKCTNKPTVSHTSLPSVQEIQPATKLNSSSSHEESMNLQVEVNEIIKGDKKGFIDSDSSMNVQQVGINTKTQSMENTSKPYGNDTLLENTNTIDNKSGVRKKERSQRQQKQRESQKPTGLGAKKLGIKITSDIPSTTSSLISDELNTNVMIHNNENKPPVIQESWEFDDDKATKILQRESLKSHENAWHRKKCSKSSNISDELSNDNVPEELKSDKKFKEVFNTDGWEDFVDEDKIINDFHSEKKIVEELDTKPIDKPQNEMTNSGGSWSSWGSWGVTSLLNTATASVSTLTSHVTHGLTLLEETIGVPDPVQLVQPQITEANESVDEKSKKENNQMSSFGFSNLMSGVSSITKLVESTGTKVINGGLGTLETIGKKTMEVLQEGDPGLKKKRAFFLNEGEKPILSKILREAKEKAEVAEKTIEEKQQARKVHFETLFDDFQGLVHLEALEMLSKQSNMKIQQRMVILNADEINSIQETLDEVNELCDLGDEDDEEECDNGDLRERLKLACADLGVEISCEKIYELWEKTKTYVSDVSEVNSSISNKEIFQNAISSLAQFTAYCVERFHKTAELLLIKERRSTVNEADALVQLTQIFSGQIGIVANSFSKCLTERIKRKEDADDEVDITTIFLEATNASSYIQDAFRLLIPILQAGAI</sequence>
<feature type="region of interest" description="Disordered" evidence="3">
    <location>
        <begin position="59"/>
        <end position="97"/>
    </location>
</feature>
<name>A0AA39KN14_MICHY</name>
<dbReference type="Proteomes" id="UP001168972">
    <property type="component" value="Unassembled WGS sequence"/>
</dbReference>
<dbReference type="AlphaFoldDB" id="A0AA39KN14"/>
<evidence type="ECO:0008006" key="6">
    <source>
        <dbReference type="Google" id="ProtNLM"/>
    </source>
</evidence>
<dbReference type="Pfam" id="PF05334">
    <property type="entry name" value="DUF719"/>
    <property type="match status" value="1"/>
</dbReference>
<dbReference type="InterPro" id="IPR007998">
    <property type="entry name" value="DUF719"/>
</dbReference>
<accession>A0AA39KN14</accession>
<evidence type="ECO:0000313" key="4">
    <source>
        <dbReference type="EMBL" id="KAK0167352.1"/>
    </source>
</evidence>
<evidence type="ECO:0000256" key="3">
    <source>
        <dbReference type="SAM" id="MobiDB-lite"/>
    </source>
</evidence>
<keyword evidence="5" id="KW-1185">Reference proteome</keyword>
<proteinExistence type="inferred from homology"/>
<gene>
    <name evidence="4" type="ORF">PV327_004759</name>
</gene>
<evidence type="ECO:0000256" key="2">
    <source>
        <dbReference type="ARBA" id="ARBA00022553"/>
    </source>
</evidence>
<keyword evidence="2" id="KW-0597">Phosphoprotein</keyword>
<dbReference type="EMBL" id="JAQQBR010001832">
    <property type="protein sequence ID" value="KAK0167352.1"/>
    <property type="molecule type" value="Genomic_DNA"/>
</dbReference>
<evidence type="ECO:0000313" key="5">
    <source>
        <dbReference type="Proteomes" id="UP001168972"/>
    </source>
</evidence>
<reference evidence="4" key="2">
    <citation type="submission" date="2023-03" db="EMBL/GenBank/DDBJ databases">
        <authorList>
            <person name="Inwood S.N."/>
            <person name="Skelly J.G."/>
            <person name="Guhlin J."/>
            <person name="Harrop T.W.R."/>
            <person name="Goldson S.G."/>
            <person name="Dearden P.K."/>
        </authorList>
    </citation>
    <scope>NUCLEOTIDE SEQUENCE</scope>
    <source>
        <strain evidence="4">Lincoln</strain>
        <tissue evidence="4">Whole body</tissue>
    </source>
</reference>
<dbReference type="PANTHER" id="PTHR12842:SF6">
    <property type="entry name" value="FI01459P"/>
    <property type="match status" value="1"/>
</dbReference>
<feature type="compositionally biased region" description="Polar residues" evidence="3">
    <location>
        <begin position="131"/>
        <end position="158"/>
    </location>
</feature>
<comment type="caution">
    <text evidence="4">The sequence shown here is derived from an EMBL/GenBank/DDBJ whole genome shotgun (WGS) entry which is preliminary data.</text>
</comment>
<feature type="compositionally biased region" description="Basic residues" evidence="3">
    <location>
        <begin position="161"/>
        <end position="172"/>
    </location>
</feature>
<feature type="compositionally biased region" description="Polar residues" evidence="3">
    <location>
        <begin position="20"/>
        <end position="35"/>
    </location>
</feature>
<reference evidence="4" key="1">
    <citation type="journal article" date="2023" name="bioRxiv">
        <title>Scaffold-level genome assemblies of two parasitoid biocontrol wasps reveal the parthenogenesis mechanism and an associated novel virus.</title>
        <authorList>
            <person name="Inwood S."/>
            <person name="Skelly J."/>
            <person name="Guhlin J."/>
            <person name="Harrop T."/>
            <person name="Goldson S."/>
            <person name="Dearden P."/>
        </authorList>
    </citation>
    <scope>NUCLEOTIDE SEQUENCE</scope>
    <source>
        <strain evidence="4">Lincoln</strain>
        <tissue evidence="4">Whole body</tissue>
    </source>
</reference>